<dbReference type="Proteomes" id="UP000005222">
    <property type="component" value="Chromosome D"/>
</dbReference>
<accession>G8YQ27</accession>
<keyword evidence="3" id="KW-1185">Reference proteome</keyword>
<name>G8YQ27_PICSO</name>
<reference evidence="2 3" key="1">
    <citation type="journal article" date="2012" name="G3 (Bethesda)">
        <title>Pichia sorbitophila, an interspecies yeast hybrid reveals early steps of genome resolution following polyploidization.</title>
        <authorList>
            <person name="Leh Louis V."/>
            <person name="Despons L."/>
            <person name="Friedrich A."/>
            <person name="Martin T."/>
            <person name="Durrens P."/>
            <person name="Casaregola S."/>
            <person name="Neuveglise C."/>
            <person name="Fairhead C."/>
            <person name="Marck C."/>
            <person name="Cruz J.A."/>
            <person name="Straub M.L."/>
            <person name="Kugler V."/>
            <person name="Sacerdot C."/>
            <person name="Uzunov Z."/>
            <person name="Thierry A."/>
            <person name="Weiss S."/>
            <person name="Bleykasten C."/>
            <person name="De Montigny J."/>
            <person name="Jacques N."/>
            <person name="Jung P."/>
            <person name="Lemaire M."/>
            <person name="Mallet S."/>
            <person name="Morel G."/>
            <person name="Richard G.F."/>
            <person name="Sarkar A."/>
            <person name="Savel G."/>
            <person name="Schacherer J."/>
            <person name="Seret M.L."/>
            <person name="Talla E."/>
            <person name="Samson G."/>
            <person name="Jubin C."/>
            <person name="Poulain J."/>
            <person name="Vacherie B."/>
            <person name="Barbe V."/>
            <person name="Pelletier E."/>
            <person name="Sherman D.J."/>
            <person name="Westhof E."/>
            <person name="Weissenbach J."/>
            <person name="Baret P.V."/>
            <person name="Wincker P."/>
            <person name="Gaillardin C."/>
            <person name="Dujon B."/>
            <person name="Souciet J.L."/>
        </authorList>
    </citation>
    <scope>NUCLEOTIDE SEQUENCE [LARGE SCALE GENOMIC DNA]</scope>
    <source>
        <strain evidence="3">ATCC MYA-4447 / BCRC 22081 / CBS 7064 / NBRC 10061 / NRRL Y-12695</strain>
    </source>
</reference>
<dbReference type="HOGENOM" id="CLU_2146786_0_0_1"/>
<evidence type="ECO:0000313" key="2">
    <source>
        <dbReference type="EMBL" id="CCE78762.1"/>
    </source>
</evidence>
<sequence>MCQIGREDDAPVSGHEGAYIADLQGGLSLQPCHAVTIWTWDAINAKPATCLATIYARIHSDMIGAAGIAGVVGRGRAIVCYITMRFSFGSPGRKKWQPSTRAVWNKNKQPQK</sequence>
<organism evidence="2 3">
    <name type="scientific">Pichia sorbitophila (strain ATCC MYA-4447 / BCRC 22081 / CBS 7064 / NBRC 10061 / NRRL Y-12695)</name>
    <name type="common">Hybrid yeast</name>
    <dbReference type="NCBI Taxonomy" id="559304"/>
    <lineage>
        <taxon>Eukaryota</taxon>
        <taxon>Fungi</taxon>
        <taxon>Dikarya</taxon>
        <taxon>Ascomycota</taxon>
        <taxon>Saccharomycotina</taxon>
        <taxon>Pichiomycetes</taxon>
        <taxon>Debaryomycetaceae</taxon>
        <taxon>Millerozyma</taxon>
    </lineage>
</organism>
<evidence type="ECO:0000256" key="1">
    <source>
        <dbReference type="SAM" id="MobiDB-lite"/>
    </source>
</evidence>
<feature type="region of interest" description="Disordered" evidence="1">
    <location>
        <begin position="90"/>
        <end position="112"/>
    </location>
</feature>
<dbReference type="AlphaFoldDB" id="G8YQ27"/>
<evidence type="ECO:0000313" key="3">
    <source>
        <dbReference type="Proteomes" id="UP000005222"/>
    </source>
</evidence>
<proteinExistence type="predicted"/>
<feature type="compositionally biased region" description="Polar residues" evidence="1">
    <location>
        <begin position="97"/>
        <end position="112"/>
    </location>
</feature>
<dbReference type="EMBL" id="FO082056">
    <property type="protein sequence ID" value="CCE78762.1"/>
    <property type="molecule type" value="Genomic_DNA"/>
</dbReference>
<dbReference type="InParanoid" id="G8YQ27"/>
<protein>
    <submittedName>
        <fullName evidence="2">Piso0_000791 protein</fullName>
    </submittedName>
</protein>
<gene>
    <name evidence="2" type="primary">Piso0_000791</name>
    <name evidence="2" type="ORF">GNLVRS01_PISO0D04205g</name>
</gene>